<evidence type="ECO:0000256" key="6">
    <source>
        <dbReference type="SAM" id="MobiDB-lite"/>
    </source>
</evidence>
<evidence type="ECO:0000256" key="1">
    <source>
        <dbReference type="ARBA" id="ARBA00022679"/>
    </source>
</evidence>
<reference evidence="8 9" key="1">
    <citation type="submission" date="2021-12" db="EMBL/GenBank/DDBJ databases">
        <title>Discovery of the Pendulisporaceae a myxobacterial family with distinct sporulation behavior and unique specialized metabolism.</title>
        <authorList>
            <person name="Garcia R."/>
            <person name="Popoff A."/>
            <person name="Bader C.D."/>
            <person name="Loehr J."/>
            <person name="Walesch S."/>
            <person name="Walt C."/>
            <person name="Boldt J."/>
            <person name="Bunk B."/>
            <person name="Haeckl F.J.F.P.J."/>
            <person name="Gunesch A.P."/>
            <person name="Birkelbach J."/>
            <person name="Nuebel U."/>
            <person name="Pietschmann T."/>
            <person name="Bach T."/>
            <person name="Mueller R."/>
        </authorList>
    </citation>
    <scope>NUCLEOTIDE SEQUENCE [LARGE SCALE GENOMIC DNA]</scope>
    <source>
        <strain evidence="8 9">MSr11954</strain>
    </source>
</reference>
<feature type="compositionally biased region" description="Low complexity" evidence="6">
    <location>
        <begin position="518"/>
        <end position="538"/>
    </location>
</feature>
<feature type="binding site" evidence="5">
    <location>
        <position position="48"/>
    </location>
    <ligand>
        <name>ATP</name>
        <dbReference type="ChEBI" id="CHEBI:30616"/>
    </ligand>
</feature>
<organism evidence="8 9">
    <name type="scientific">Pendulispora albinea</name>
    <dbReference type="NCBI Taxonomy" id="2741071"/>
    <lineage>
        <taxon>Bacteria</taxon>
        <taxon>Pseudomonadati</taxon>
        <taxon>Myxococcota</taxon>
        <taxon>Myxococcia</taxon>
        <taxon>Myxococcales</taxon>
        <taxon>Sorangiineae</taxon>
        <taxon>Pendulisporaceae</taxon>
        <taxon>Pendulispora</taxon>
    </lineage>
</organism>
<feature type="region of interest" description="Disordered" evidence="6">
    <location>
        <begin position="446"/>
        <end position="550"/>
    </location>
</feature>
<evidence type="ECO:0000256" key="5">
    <source>
        <dbReference type="PROSITE-ProRule" id="PRU10141"/>
    </source>
</evidence>
<keyword evidence="9" id="KW-1185">Reference proteome</keyword>
<evidence type="ECO:0000313" key="9">
    <source>
        <dbReference type="Proteomes" id="UP001370348"/>
    </source>
</evidence>
<evidence type="ECO:0000256" key="3">
    <source>
        <dbReference type="ARBA" id="ARBA00022777"/>
    </source>
</evidence>
<sequence>MELEARKVPSPGAMLAGKYRVDQVLGSGGMGVVVSAFHVHLQDEVAIKLLRADRIVSGRSAERLMREARAARSIRSEHVARVFDVGVLDDGSPYIVMERLRGRDLATLLACDGPLAVEAATDVVLQACEALVEAHALGIVHRDLKPANLFQTHRVDGSSCVKVLDFGVSKMMTRDGDSRVAALSSIASPAPGACAPERLVRRDSSSNEDSLSPVTADTTLETCDLPGNARRGVDGAPFSGRIERARSMVGPVGYLTGTDARLGSPSYMAPEQIASARHVDARADIWSLGTIVYELLAGRAAFAGESLDEVTRSILEDAPVTLRRFRSDVPPALERVIARCLEKSPSNRLPNVATLAHALAPFASRRGRRSLERIVAVMQPEQVRTGTVPAFFAGLARPFAWRRRSMATVAAGAASVVVLSALFVNRWDRDAMDEKSVPVVAVSASAPASPGAATPAPAPIASTAVASPETSSIPTREESALIPAQRAPRTVRAAVPPSRAAAKVAHVSSASPPPSELPPVARAPVAPAPVASSPLAPSELDPGHLFDEPH</sequence>
<dbReference type="PANTHER" id="PTHR43289">
    <property type="entry name" value="MITOGEN-ACTIVATED PROTEIN KINASE KINASE KINASE 20-RELATED"/>
    <property type="match status" value="1"/>
</dbReference>
<accession>A0ABZ2LXD9</accession>
<dbReference type="PROSITE" id="PS00107">
    <property type="entry name" value="PROTEIN_KINASE_ATP"/>
    <property type="match status" value="1"/>
</dbReference>
<keyword evidence="2 5" id="KW-0547">Nucleotide-binding</keyword>
<dbReference type="InterPro" id="IPR011009">
    <property type="entry name" value="Kinase-like_dom_sf"/>
</dbReference>
<feature type="domain" description="Protein kinase" evidence="7">
    <location>
        <begin position="19"/>
        <end position="360"/>
    </location>
</feature>
<dbReference type="GO" id="GO:0016301">
    <property type="term" value="F:kinase activity"/>
    <property type="evidence" value="ECO:0007669"/>
    <property type="project" value="UniProtKB-KW"/>
</dbReference>
<dbReference type="SUPFAM" id="SSF56112">
    <property type="entry name" value="Protein kinase-like (PK-like)"/>
    <property type="match status" value="1"/>
</dbReference>
<dbReference type="Gene3D" id="1.10.510.10">
    <property type="entry name" value="Transferase(Phosphotransferase) domain 1"/>
    <property type="match status" value="2"/>
</dbReference>
<dbReference type="Pfam" id="PF00069">
    <property type="entry name" value="Pkinase"/>
    <property type="match status" value="2"/>
</dbReference>
<proteinExistence type="predicted"/>
<evidence type="ECO:0000313" key="8">
    <source>
        <dbReference type="EMBL" id="WXB13800.1"/>
    </source>
</evidence>
<name>A0ABZ2LXD9_9BACT</name>
<keyword evidence="1" id="KW-0808">Transferase</keyword>
<dbReference type="Proteomes" id="UP001370348">
    <property type="component" value="Chromosome"/>
</dbReference>
<feature type="region of interest" description="Disordered" evidence="6">
    <location>
        <begin position="194"/>
        <end position="214"/>
    </location>
</feature>
<dbReference type="RefSeq" id="WP_394823416.1">
    <property type="nucleotide sequence ID" value="NZ_CP089984.1"/>
</dbReference>
<evidence type="ECO:0000259" key="7">
    <source>
        <dbReference type="PROSITE" id="PS50011"/>
    </source>
</evidence>
<dbReference type="PANTHER" id="PTHR43289:SF6">
    <property type="entry name" value="SERINE_THREONINE-PROTEIN KINASE NEKL-3"/>
    <property type="match status" value="1"/>
</dbReference>
<gene>
    <name evidence="8" type="ORF">LZC94_38950</name>
</gene>
<keyword evidence="4 5" id="KW-0067">ATP-binding</keyword>
<evidence type="ECO:0000256" key="4">
    <source>
        <dbReference type="ARBA" id="ARBA00022840"/>
    </source>
</evidence>
<dbReference type="PROSITE" id="PS50011">
    <property type="entry name" value="PROTEIN_KINASE_DOM"/>
    <property type="match status" value="1"/>
</dbReference>
<feature type="compositionally biased region" description="Low complexity" evidence="6">
    <location>
        <begin position="483"/>
        <end position="510"/>
    </location>
</feature>
<dbReference type="SMART" id="SM00220">
    <property type="entry name" value="S_TKc"/>
    <property type="match status" value="1"/>
</dbReference>
<evidence type="ECO:0000256" key="2">
    <source>
        <dbReference type="ARBA" id="ARBA00022741"/>
    </source>
</evidence>
<feature type="compositionally biased region" description="Low complexity" evidence="6">
    <location>
        <begin position="446"/>
        <end position="468"/>
    </location>
</feature>
<feature type="compositionally biased region" description="Basic and acidic residues" evidence="6">
    <location>
        <begin position="541"/>
        <end position="550"/>
    </location>
</feature>
<dbReference type="Gene3D" id="3.30.200.20">
    <property type="entry name" value="Phosphorylase Kinase, domain 1"/>
    <property type="match status" value="1"/>
</dbReference>
<dbReference type="InterPro" id="IPR000719">
    <property type="entry name" value="Prot_kinase_dom"/>
</dbReference>
<protein>
    <submittedName>
        <fullName evidence="8">Protein kinase</fullName>
    </submittedName>
</protein>
<dbReference type="EMBL" id="CP089984">
    <property type="protein sequence ID" value="WXB13800.1"/>
    <property type="molecule type" value="Genomic_DNA"/>
</dbReference>
<keyword evidence="3 8" id="KW-0418">Kinase</keyword>
<dbReference type="InterPro" id="IPR017441">
    <property type="entry name" value="Protein_kinase_ATP_BS"/>
</dbReference>
<dbReference type="CDD" id="cd14014">
    <property type="entry name" value="STKc_PknB_like"/>
    <property type="match status" value="1"/>
</dbReference>